<dbReference type="Proteomes" id="UP001151760">
    <property type="component" value="Unassembled WGS sequence"/>
</dbReference>
<dbReference type="EMBL" id="BQNB010011340">
    <property type="protein sequence ID" value="GJS89298.1"/>
    <property type="molecule type" value="Genomic_DNA"/>
</dbReference>
<reference evidence="1" key="2">
    <citation type="submission" date="2022-01" db="EMBL/GenBank/DDBJ databases">
        <authorList>
            <person name="Yamashiro T."/>
            <person name="Shiraishi A."/>
            <person name="Satake H."/>
            <person name="Nakayama K."/>
        </authorList>
    </citation>
    <scope>NUCLEOTIDE SEQUENCE</scope>
</reference>
<accession>A0ABQ4ZK98</accession>
<reference evidence="1" key="1">
    <citation type="journal article" date="2022" name="Int. J. Mol. Sci.">
        <title>Draft Genome of Tanacetum Coccineum: Genomic Comparison of Closely Related Tanacetum-Family Plants.</title>
        <authorList>
            <person name="Yamashiro T."/>
            <person name="Shiraishi A."/>
            <person name="Nakayama K."/>
            <person name="Satake H."/>
        </authorList>
    </citation>
    <scope>NUCLEOTIDE SEQUENCE</scope>
</reference>
<proteinExistence type="predicted"/>
<evidence type="ECO:0000313" key="1">
    <source>
        <dbReference type="EMBL" id="GJS89298.1"/>
    </source>
</evidence>
<comment type="caution">
    <text evidence="1">The sequence shown here is derived from an EMBL/GenBank/DDBJ whole genome shotgun (WGS) entry which is preliminary data.</text>
</comment>
<keyword evidence="2" id="KW-1185">Reference proteome</keyword>
<sequence>MSMHHLRYELVSLEAVENVAPKDGEIDTDILLIKDDVLREKLLKINLLIAKIEALNANPTPSSDFVLKSPIPVKDGTLSWKNLKQLLSLKLLNLILKRRIVAVPLFMLIFSLLESLKCVYF</sequence>
<organism evidence="1 2">
    <name type="scientific">Tanacetum coccineum</name>
    <dbReference type="NCBI Taxonomy" id="301880"/>
    <lineage>
        <taxon>Eukaryota</taxon>
        <taxon>Viridiplantae</taxon>
        <taxon>Streptophyta</taxon>
        <taxon>Embryophyta</taxon>
        <taxon>Tracheophyta</taxon>
        <taxon>Spermatophyta</taxon>
        <taxon>Magnoliopsida</taxon>
        <taxon>eudicotyledons</taxon>
        <taxon>Gunneridae</taxon>
        <taxon>Pentapetalae</taxon>
        <taxon>asterids</taxon>
        <taxon>campanulids</taxon>
        <taxon>Asterales</taxon>
        <taxon>Asteraceae</taxon>
        <taxon>Asteroideae</taxon>
        <taxon>Anthemideae</taxon>
        <taxon>Anthemidinae</taxon>
        <taxon>Tanacetum</taxon>
    </lineage>
</organism>
<name>A0ABQ4ZK98_9ASTR</name>
<protein>
    <submittedName>
        <fullName evidence="1">Uncharacterized protein</fullName>
    </submittedName>
</protein>
<evidence type="ECO:0000313" key="2">
    <source>
        <dbReference type="Proteomes" id="UP001151760"/>
    </source>
</evidence>
<gene>
    <name evidence="1" type="ORF">Tco_0771934</name>
</gene>